<dbReference type="SUPFAM" id="SSF52540">
    <property type="entry name" value="P-loop containing nucleoside triphosphate hydrolases"/>
    <property type="match status" value="2"/>
</dbReference>
<reference evidence="3" key="1">
    <citation type="submission" date="2019-07" db="EMBL/GenBank/DDBJ databases">
        <authorList>
            <person name="Chiappello M."/>
            <person name="Rodriguez-Romero J."/>
            <person name="Nerva L."/>
            <person name="Forgia M."/>
            <person name="Chitarra W."/>
            <person name="Ayllon M.A."/>
            <person name="Turina M."/>
        </authorList>
    </citation>
    <scope>NUCLEOTIDE SEQUENCE</scope>
    <source>
        <strain evidence="3">DMG 109</strain>
    </source>
</reference>
<sequence>MEYNVKSTAGIRQFEQTAVSKLVAEGVPQHVAYAFVHIGLPKAGNTQRVKDHVCKMKYEKFLIEKTEADFKDPFRVGRMVPHVVDSKMHKFHTEFAMNDIDAARFSKSFPEFEIISRGRSHNQHSFYANKRYAECELLVTMVYKDAASSGLNPRSLIDLGGNDTWHAKRGRDYVHCDNPVLSYRDIMRYKTREIFSSSDTRLVCKRKFGDCDFKADYAIAVHSTYDISPKQIAFDMHKKNVSRFFGVINYIPGVENKPQGTYIADGMIMKVVRPTRDLPYVMCSFVNDPSLEYKHSLVTLKQYLYVNKRYEVAAADGTISVYTYRIVSVRGNSLIFSLVKENIGLFKNDYMWSPPTRKLYYISMKFLGIKSMEVESELFDRLVLQAAGARNVDDYDIVSLYRYAKSLRQRVSINNIVLSSGYVMNSEDLVHVVIAAFSTAAAYRAESSVYFKKATQQIINMRGRGFLRNVMRIGGNLFLRALLALPAALGKTLRLDVLNDRLKAAVAANGSVEIELDKPHVNRGITFSRDMLSSKRRLVSIKEVIRAGGDLHDLSDRYSANKPSGLHVDCEGSQVCFLTRGVVKYDVREMPEPTPAPKFIDFSTFYNSLSSKSVEDARNLLYAEASKFLLGATTVDTQTFVMSNADRLVRKLPFDRFALARQAFESRSFSTPGTFVVYRGVGSKAVILSPPPQYAARGCARFVLFYDRAVSYEAHSEVLGSKGIRVETYAVNDSASDISRFSTISANAADSHANDLIVVRNAPAEFVNEKLESGEYFMSGGLGSTLDTPPADSSDYTSFISDRHPQLPTVLESPNFADDSSEFEFRGDAESIHSEDSSAVDSSDLVPGKESMLEFVDSCSESEKVAVASGRALMELAITVSRGETPFGRFASVAQGHPGKPIVVKVVGTDWTNFDTGDKVPHMAVTDGAVVFDRVIMPPHDGTYVTSDVMRVYTGAAIKRSVESVLNDPFRCDVVCVDGPAGAGKTYTITHTAKPGDVVLCETSGALKSTARDLYSNVKGWTGHAYTADSFLMHRPVRECNTLFLDEAYRLHAGKVFAIIKMLKPSKVICYGDEKQIPVLSYIPGFDFIYHKFPFTRVERKFLTYRLPADICFALTGLGYYDYHTRTKNPIMRSVKESKQYDSNMFLVKPDHVALLVYTQTVKEDLVHQGVKFVMTIGEAQGETFDHVIVYRHTSLPIALFYDAEQALVAVSRSRRTFQYVTADNLMRDNSRVAEIVRYAREKASEVLLSSHLEEGVVGVADAHTFEARRSARRAPSALSVDTIESVGDIEYVVDDMRDLYFGS</sequence>
<evidence type="ECO:0000259" key="1">
    <source>
        <dbReference type="PROSITE" id="PS51657"/>
    </source>
</evidence>
<dbReference type="EMBL" id="MN520745">
    <property type="protein sequence ID" value="QIJ25698.1"/>
    <property type="molecule type" value="Genomic_RNA"/>
</dbReference>
<dbReference type="GO" id="GO:0016556">
    <property type="term" value="P:mRNA modification"/>
    <property type="evidence" value="ECO:0007669"/>
    <property type="project" value="InterPro"/>
</dbReference>
<name>A0A6G7M5A6_9VIRU</name>
<evidence type="ECO:0000313" key="3">
    <source>
        <dbReference type="EMBL" id="QIJ25698.1"/>
    </source>
</evidence>
<proteinExistence type="predicted"/>
<dbReference type="GO" id="GO:0006396">
    <property type="term" value="P:RNA processing"/>
    <property type="evidence" value="ECO:0007669"/>
    <property type="project" value="InterPro"/>
</dbReference>
<dbReference type="GO" id="GO:0005524">
    <property type="term" value="F:ATP binding"/>
    <property type="evidence" value="ECO:0007669"/>
    <property type="project" value="InterPro"/>
</dbReference>
<dbReference type="InterPro" id="IPR002588">
    <property type="entry name" value="Alphavirus-like_MT_dom"/>
</dbReference>
<dbReference type="InterPro" id="IPR027417">
    <property type="entry name" value="P-loop_NTPase"/>
</dbReference>
<evidence type="ECO:0000259" key="2">
    <source>
        <dbReference type="PROSITE" id="PS51743"/>
    </source>
</evidence>
<feature type="domain" description="(+)RNA virus helicase C-terminal" evidence="1">
    <location>
        <begin position="951"/>
        <end position="1258"/>
    </location>
</feature>
<dbReference type="GO" id="GO:0008174">
    <property type="term" value="F:mRNA methyltransferase activity"/>
    <property type="evidence" value="ECO:0007669"/>
    <property type="project" value="UniProtKB-UniRule"/>
</dbReference>
<organism evidence="3">
    <name type="scientific">Grapevine associated jivivirus 1</name>
    <dbReference type="NCBI Taxonomy" id="2716188"/>
    <lineage>
        <taxon>Viruses</taxon>
        <taxon>Riboviria</taxon>
    </lineage>
</organism>
<dbReference type="Pfam" id="PF01660">
    <property type="entry name" value="Vmethyltransf"/>
    <property type="match status" value="1"/>
</dbReference>
<feature type="domain" description="Alphavirus-like MT" evidence="2">
    <location>
        <begin position="115"/>
        <end position="304"/>
    </location>
</feature>
<dbReference type="GO" id="GO:0003723">
    <property type="term" value="F:RNA binding"/>
    <property type="evidence" value="ECO:0007669"/>
    <property type="project" value="InterPro"/>
</dbReference>
<dbReference type="Gene3D" id="3.40.50.300">
    <property type="entry name" value="P-loop containing nucleotide triphosphate hydrolases"/>
    <property type="match status" value="2"/>
</dbReference>
<dbReference type="PROSITE" id="PS51657">
    <property type="entry name" value="PSRV_HELICASE"/>
    <property type="match status" value="1"/>
</dbReference>
<protein>
    <submittedName>
        <fullName evidence="3">P1</fullName>
    </submittedName>
</protein>
<accession>A0A6G7M5A6</accession>
<dbReference type="InterPro" id="IPR027351">
    <property type="entry name" value="(+)RNA_virus_helicase_core_dom"/>
</dbReference>
<dbReference type="Pfam" id="PF01443">
    <property type="entry name" value="Viral_helicase1"/>
    <property type="match status" value="1"/>
</dbReference>
<reference evidence="3" key="2">
    <citation type="journal article" date="2020" name="Ann. Appl. Biol.">
        <title>Putative new plant viruses associated with Plasmopara viticola-infected grapevine samples.</title>
        <authorList>
            <person name="Chiapello M."/>
            <person name="Rodriguez-Romero J."/>
            <person name="Nerva L."/>
            <person name="Forgia M."/>
            <person name="Chitarra W."/>
            <person name="Ayllon M.A."/>
            <person name="Turina M."/>
        </authorList>
    </citation>
    <scope>NUCLEOTIDE SEQUENCE</scope>
    <source>
        <strain evidence="3">DMG 109</strain>
    </source>
</reference>
<dbReference type="PROSITE" id="PS51743">
    <property type="entry name" value="ALPHAVIRUS_MT"/>
    <property type="match status" value="1"/>
</dbReference>